<organism evidence="3 4">
    <name type="scientific">Phtheirospermum japonicum</name>
    <dbReference type="NCBI Taxonomy" id="374723"/>
    <lineage>
        <taxon>Eukaryota</taxon>
        <taxon>Viridiplantae</taxon>
        <taxon>Streptophyta</taxon>
        <taxon>Embryophyta</taxon>
        <taxon>Tracheophyta</taxon>
        <taxon>Spermatophyta</taxon>
        <taxon>Magnoliopsida</taxon>
        <taxon>eudicotyledons</taxon>
        <taxon>Gunneridae</taxon>
        <taxon>Pentapetalae</taxon>
        <taxon>asterids</taxon>
        <taxon>lamiids</taxon>
        <taxon>Lamiales</taxon>
        <taxon>Orobanchaceae</taxon>
        <taxon>Orobanchaceae incertae sedis</taxon>
        <taxon>Phtheirospermum</taxon>
    </lineage>
</organism>
<evidence type="ECO:0000313" key="4">
    <source>
        <dbReference type="Proteomes" id="UP000653305"/>
    </source>
</evidence>
<evidence type="ECO:0000256" key="2">
    <source>
        <dbReference type="SAM" id="SignalP"/>
    </source>
</evidence>
<sequence length="80" mass="9208">MIIMGVVIIRFIIIWLCLFSMQRSLTAEIHHSGVNAMGFLNRRLQMEIREIHNAPFGGGFLSGDYSLPRKRRSVHNDLKP</sequence>
<comment type="caution">
    <text evidence="3">The sequence shown here is derived from an EMBL/GenBank/DDBJ whole genome shotgun (WGS) entry which is preliminary data.</text>
</comment>
<protein>
    <recommendedName>
        <fullName evidence="5">Secreted protein</fullName>
    </recommendedName>
</protein>
<keyword evidence="4" id="KW-1185">Reference proteome</keyword>
<feature type="signal peptide" evidence="2">
    <location>
        <begin position="1"/>
        <end position="27"/>
    </location>
</feature>
<name>A0A830BBB0_9LAMI</name>
<keyword evidence="2" id="KW-0732">Signal</keyword>
<dbReference type="EMBL" id="BMAC01000096">
    <property type="protein sequence ID" value="GFP84980.1"/>
    <property type="molecule type" value="Genomic_DNA"/>
</dbReference>
<feature type="region of interest" description="Disordered" evidence="1">
    <location>
        <begin position="61"/>
        <end position="80"/>
    </location>
</feature>
<accession>A0A830BBB0</accession>
<dbReference type="AlphaFoldDB" id="A0A830BBB0"/>
<gene>
    <name evidence="3" type="ORF">PHJA_000641800</name>
</gene>
<evidence type="ECO:0008006" key="5">
    <source>
        <dbReference type="Google" id="ProtNLM"/>
    </source>
</evidence>
<evidence type="ECO:0000313" key="3">
    <source>
        <dbReference type="EMBL" id="GFP84980.1"/>
    </source>
</evidence>
<dbReference type="OrthoDB" id="1671765at2759"/>
<evidence type="ECO:0000256" key="1">
    <source>
        <dbReference type="SAM" id="MobiDB-lite"/>
    </source>
</evidence>
<feature type="chain" id="PRO_5033010412" description="Secreted protein" evidence="2">
    <location>
        <begin position="28"/>
        <end position="80"/>
    </location>
</feature>
<reference evidence="3" key="1">
    <citation type="submission" date="2020-07" db="EMBL/GenBank/DDBJ databases">
        <title>Ethylene signaling mediates host invasion by parasitic plants.</title>
        <authorList>
            <person name="Yoshida S."/>
        </authorList>
    </citation>
    <scope>NUCLEOTIDE SEQUENCE</scope>
    <source>
        <strain evidence="3">Okayama</strain>
    </source>
</reference>
<dbReference type="Proteomes" id="UP000653305">
    <property type="component" value="Unassembled WGS sequence"/>
</dbReference>
<proteinExistence type="predicted"/>